<organism evidence="2 3">
    <name type="scientific">Acinetobacter terrae</name>
    <dbReference type="NCBI Taxonomy" id="2731247"/>
    <lineage>
        <taxon>Bacteria</taxon>
        <taxon>Pseudomonadati</taxon>
        <taxon>Pseudomonadota</taxon>
        <taxon>Gammaproteobacteria</taxon>
        <taxon>Moraxellales</taxon>
        <taxon>Moraxellaceae</taxon>
        <taxon>Acinetobacter</taxon>
        <taxon>Acinetobacter Taxon 24</taxon>
    </lineage>
</organism>
<protein>
    <submittedName>
        <fullName evidence="2">Oxidoreductase</fullName>
    </submittedName>
</protein>
<evidence type="ECO:0000313" key="2">
    <source>
        <dbReference type="EMBL" id="NNH86369.1"/>
    </source>
</evidence>
<reference evidence="2 3" key="1">
    <citation type="submission" date="2020-04" db="EMBL/GenBank/DDBJ databases">
        <title>Acinetobacter Taxon 24.</title>
        <authorList>
            <person name="Nemec A."/>
            <person name="Radolfova-Krizova L."/>
            <person name="Higgins P.G."/>
            <person name="Spanelova P."/>
        </authorList>
    </citation>
    <scope>NUCLEOTIDE SEQUENCE [LARGE SCALE GENOMIC DNA]</scope>
    <source>
        <strain evidence="2 3">ANC 4279</strain>
    </source>
</reference>
<gene>
    <name evidence="2" type="ORF">HLH13_01310</name>
</gene>
<dbReference type="Proteomes" id="UP000546536">
    <property type="component" value="Unassembled WGS sequence"/>
</dbReference>
<keyword evidence="1" id="KW-0472">Membrane</keyword>
<keyword evidence="1" id="KW-1133">Transmembrane helix</keyword>
<keyword evidence="3" id="KW-1185">Reference proteome</keyword>
<comment type="caution">
    <text evidence="2">The sequence shown here is derived from an EMBL/GenBank/DDBJ whole genome shotgun (WGS) entry which is preliminary data.</text>
</comment>
<keyword evidence="1" id="KW-0812">Transmembrane</keyword>
<evidence type="ECO:0000256" key="1">
    <source>
        <dbReference type="SAM" id="Phobius"/>
    </source>
</evidence>
<proteinExistence type="predicted"/>
<name>A0ABX1UYA1_9GAMM</name>
<feature type="transmembrane region" description="Helical" evidence="1">
    <location>
        <begin position="274"/>
        <end position="305"/>
    </location>
</feature>
<accession>A0ABX1UYA1</accession>
<evidence type="ECO:0000313" key="3">
    <source>
        <dbReference type="Proteomes" id="UP000546536"/>
    </source>
</evidence>
<dbReference type="EMBL" id="JABERG010000001">
    <property type="protein sequence ID" value="NNH86369.1"/>
    <property type="molecule type" value="Genomic_DNA"/>
</dbReference>
<dbReference type="RefSeq" id="WP_171543567.1">
    <property type="nucleotide sequence ID" value="NZ_JABERG010000001.1"/>
</dbReference>
<sequence length="490" mass="55864">MYWIITLSTLFLVVGIFSYSFYKKWQSHKRACQSLQRSLYEPIRKNDHDYSIFFPPGLMLGEYLWKIYTIDSTVIKAVDFSSVEDLDSSYAVAEYLMTNMLEQDEASFAGFRNRLIGYMGEQRVAEVLAEEGKNAVWASTSNQELWDLQINDQLANVKTVLDVNSIKETAIAHPDVLYIVPEDTYKDIGIDNIQPLNGFNHQEIQADLDEAYEHIDGSGAFDAFSSHLPIGSGITAINQRKRMLQAGGDESAINKNVAIDFATKTSSSLVMAKLGGLVGAGLGSLIFMPVAGGILGAALGAFWGAKKGTEFGKKIKELELQKQKLKLKSLLQSFGEKYFPYIGKIKSQIYFQCEQNRRSLESFEENLPTIPISPSWKNKLFKDKNHIFYQELRIFGEQAYTKEKFKADHCCVIYNEIEDTQNAHALALTILNNVHLRDFLHIDLIELKKIYAQKNRTYMERYKLYPDQFPLTEKLKNHRKLDEVEIKKTA</sequence>